<dbReference type="EMBL" id="QRDH01000013">
    <property type="protein sequence ID" value="RDU39244.1"/>
    <property type="molecule type" value="Genomic_DNA"/>
</dbReference>
<evidence type="ECO:0000313" key="2">
    <source>
        <dbReference type="Proteomes" id="UP000256431"/>
    </source>
</evidence>
<protein>
    <submittedName>
        <fullName evidence="1">Uncharacterized protein</fullName>
    </submittedName>
</protein>
<organism evidence="1 2">
    <name type="scientific">Marinobacter flavimaris</name>
    <dbReference type="NCBI Taxonomy" id="262076"/>
    <lineage>
        <taxon>Bacteria</taxon>
        <taxon>Pseudomonadati</taxon>
        <taxon>Pseudomonadota</taxon>
        <taxon>Gammaproteobacteria</taxon>
        <taxon>Pseudomonadales</taxon>
        <taxon>Marinobacteraceae</taxon>
        <taxon>Marinobacter</taxon>
    </lineage>
</organism>
<dbReference type="Proteomes" id="UP000256431">
    <property type="component" value="Unassembled WGS sequence"/>
</dbReference>
<dbReference type="RefSeq" id="WP_104272035.1">
    <property type="nucleotide sequence ID" value="NZ_PSSW01000014.1"/>
</dbReference>
<sequence length="95" mass="10759">MSTKASISAGERHHLYFQEYLNTEPKNVFFELKKPREFSFTTETMRDGAIDSLVVEIPAEIMDDIAIAWIKRRKLQGAVGGPVGSEWGSPDCPWE</sequence>
<accession>A0A3D8GXS4</accession>
<name>A0A3D8GXS4_9GAMM</name>
<proteinExistence type="predicted"/>
<evidence type="ECO:0000313" key="1">
    <source>
        <dbReference type="EMBL" id="RDU39244.1"/>
    </source>
</evidence>
<keyword evidence="2" id="KW-1185">Reference proteome</keyword>
<comment type="caution">
    <text evidence="1">The sequence shown here is derived from an EMBL/GenBank/DDBJ whole genome shotgun (WGS) entry which is preliminary data.</text>
</comment>
<reference evidence="1 2" key="1">
    <citation type="submission" date="2018-08" db="EMBL/GenBank/DDBJ databases">
        <title>Genome sequence of Marinobacter flavimaris KCTC 12185.</title>
        <authorList>
            <person name="Chun J."/>
            <person name="Kim B.-Y."/>
            <person name="Choi S.-B."/>
            <person name="Kwak M.-J."/>
        </authorList>
    </citation>
    <scope>NUCLEOTIDE SEQUENCE [LARGE SCALE GENOMIC DNA]</scope>
    <source>
        <strain evidence="1 2">KCTC 12185</strain>
    </source>
</reference>
<dbReference type="AlphaFoldDB" id="A0A3D8GXS4"/>
<gene>
    <name evidence="1" type="ORF">DXI23_19100</name>
</gene>